<evidence type="ECO:0000313" key="2">
    <source>
        <dbReference type="EMBL" id="GGW91138.1"/>
    </source>
</evidence>
<protein>
    <submittedName>
        <fullName evidence="2">Uncharacterized protein</fullName>
    </submittedName>
</protein>
<feature type="region of interest" description="Disordered" evidence="1">
    <location>
        <begin position="1"/>
        <end position="20"/>
    </location>
</feature>
<proteinExistence type="predicted"/>
<name>A0ABQ2X168_9ACTN</name>
<feature type="compositionally biased region" description="Basic and acidic residues" evidence="1">
    <location>
        <begin position="1"/>
        <end position="10"/>
    </location>
</feature>
<comment type="caution">
    <text evidence="2">The sequence shown here is derived from an EMBL/GenBank/DDBJ whole genome shotgun (WGS) entry which is preliminary data.</text>
</comment>
<accession>A0ABQ2X168</accession>
<dbReference type="EMBL" id="BMWC01000002">
    <property type="protein sequence ID" value="GGW91138.1"/>
    <property type="molecule type" value="Genomic_DNA"/>
</dbReference>
<evidence type="ECO:0000256" key="1">
    <source>
        <dbReference type="SAM" id="MobiDB-lite"/>
    </source>
</evidence>
<keyword evidence="3" id="KW-1185">Reference proteome</keyword>
<reference evidence="3" key="1">
    <citation type="journal article" date="2019" name="Int. J. Syst. Evol. Microbiol.">
        <title>The Global Catalogue of Microorganisms (GCM) 10K type strain sequencing project: providing services to taxonomists for standard genome sequencing and annotation.</title>
        <authorList>
            <consortium name="The Broad Institute Genomics Platform"/>
            <consortium name="The Broad Institute Genome Sequencing Center for Infectious Disease"/>
            <person name="Wu L."/>
            <person name="Ma J."/>
        </authorList>
    </citation>
    <scope>NUCLEOTIDE SEQUENCE [LARGE SCALE GENOMIC DNA]</scope>
    <source>
        <strain evidence="3">JCM 4866</strain>
    </source>
</reference>
<dbReference type="Proteomes" id="UP000617743">
    <property type="component" value="Unassembled WGS sequence"/>
</dbReference>
<evidence type="ECO:0000313" key="3">
    <source>
        <dbReference type="Proteomes" id="UP000617743"/>
    </source>
</evidence>
<feature type="compositionally biased region" description="Low complexity" evidence="1">
    <location>
        <begin position="49"/>
        <end position="60"/>
    </location>
</feature>
<organism evidence="2 3">
    <name type="scientific">Streptomyces lomondensis</name>
    <dbReference type="NCBI Taxonomy" id="68229"/>
    <lineage>
        <taxon>Bacteria</taxon>
        <taxon>Bacillati</taxon>
        <taxon>Actinomycetota</taxon>
        <taxon>Actinomycetes</taxon>
        <taxon>Kitasatosporales</taxon>
        <taxon>Streptomycetaceae</taxon>
        <taxon>Streptomyces</taxon>
    </lineage>
</organism>
<sequence length="60" mass="6192">MTSDRPDQRGRLPVGDPVADADIDFGTLSVRPAPPQGSPFWTVDELSESAEGPGAAEAGP</sequence>
<gene>
    <name evidence="2" type="ORF">GCM10010383_21020</name>
</gene>
<feature type="region of interest" description="Disordered" evidence="1">
    <location>
        <begin position="25"/>
        <end position="60"/>
    </location>
</feature>